<accession>A0A6M3M6T8</accession>
<dbReference type="AlphaFoldDB" id="A0A6M3M6T8"/>
<proteinExistence type="predicted"/>
<dbReference type="EMBL" id="MT143817">
    <property type="protein sequence ID" value="QJB02964.1"/>
    <property type="molecule type" value="Genomic_DNA"/>
</dbReference>
<evidence type="ECO:0008006" key="2">
    <source>
        <dbReference type="Google" id="ProtNLM"/>
    </source>
</evidence>
<gene>
    <name evidence="1" type="ORF">MM171B00974_0010</name>
</gene>
<name>A0A6M3M6T8_9ZZZZ</name>
<organism evidence="1">
    <name type="scientific">viral metagenome</name>
    <dbReference type="NCBI Taxonomy" id="1070528"/>
    <lineage>
        <taxon>unclassified sequences</taxon>
        <taxon>metagenomes</taxon>
        <taxon>organismal metagenomes</taxon>
    </lineage>
</organism>
<reference evidence="1" key="1">
    <citation type="submission" date="2020-03" db="EMBL/GenBank/DDBJ databases">
        <title>The deep terrestrial virosphere.</title>
        <authorList>
            <person name="Holmfeldt K."/>
            <person name="Nilsson E."/>
            <person name="Simone D."/>
            <person name="Lopez-Fernandez M."/>
            <person name="Wu X."/>
            <person name="de Brujin I."/>
            <person name="Lundin D."/>
            <person name="Andersson A."/>
            <person name="Bertilsson S."/>
            <person name="Dopson M."/>
        </authorList>
    </citation>
    <scope>NUCLEOTIDE SEQUENCE</scope>
    <source>
        <strain evidence="1">MM171B00974</strain>
    </source>
</reference>
<protein>
    <recommendedName>
        <fullName evidence="2">Tail protein</fullName>
    </recommendedName>
</protein>
<evidence type="ECO:0000313" key="1">
    <source>
        <dbReference type="EMBL" id="QJB02964.1"/>
    </source>
</evidence>
<sequence>MGDAILEYVIEGVMEDIQGVLTANGIGYSDWTDITLVPVLIKRATTYGTVASLYARKSKSFRSRVIPSVAPVTITVLGDDALAMKHWDDRSNKALDLYLTTIGTTRILVSTADQEPVFSTELVDPWDTDGNELSWHEWQLRNQQED</sequence>